<sequence>MAAGVVGGELVGHEMAELPDVQIACSEQGRRVEPDLRGQDGALGVGEPRSDRFADAETMPFEREAADDPAAVLGDCHACLAAVPSDPDDELRAQERAGQSGRVRLQAERSWPVLTTLSPSYPPILPV</sequence>
<dbReference type="RefSeq" id="WP_195896443.1">
    <property type="nucleotide sequence ID" value="NZ_JADOGI010000046.1"/>
</dbReference>
<reference evidence="2" key="1">
    <citation type="submission" date="2020-11" db="EMBL/GenBank/DDBJ databases">
        <title>Whole-genome analyses of Nonomuraea sp. K274.</title>
        <authorList>
            <person name="Veyisoglu A."/>
        </authorList>
    </citation>
    <scope>NUCLEOTIDE SEQUENCE</scope>
    <source>
        <strain evidence="2">K274</strain>
    </source>
</reference>
<proteinExistence type="predicted"/>
<name>A0A931A6Y3_9ACTN</name>
<organism evidence="2 3">
    <name type="scientific">Nonomuraea cypriaca</name>
    <dbReference type="NCBI Taxonomy" id="1187855"/>
    <lineage>
        <taxon>Bacteria</taxon>
        <taxon>Bacillati</taxon>
        <taxon>Actinomycetota</taxon>
        <taxon>Actinomycetes</taxon>
        <taxon>Streptosporangiales</taxon>
        <taxon>Streptosporangiaceae</taxon>
        <taxon>Nonomuraea</taxon>
    </lineage>
</organism>
<keyword evidence="3" id="KW-1185">Reference proteome</keyword>
<dbReference type="Proteomes" id="UP000605361">
    <property type="component" value="Unassembled WGS sequence"/>
</dbReference>
<dbReference type="AlphaFoldDB" id="A0A931A6Y3"/>
<feature type="region of interest" description="Disordered" evidence="1">
    <location>
        <begin position="31"/>
        <end position="53"/>
    </location>
</feature>
<gene>
    <name evidence="2" type="ORF">ITP53_17415</name>
</gene>
<evidence type="ECO:0000313" key="2">
    <source>
        <dbReference type="EMBL" id="MBF8187481.1"/>
    </source>
</evidence>
<protein>
    <submittedName>
        <fullName evidence="2">Uncharacterized protein</fullName>
    </submittedName>
</protein>
<accession>A0A931A6Y3</accession>
<comment type="caution">
    <text evidence="2">The sequence shown here is derived from an EMBL/GenBank/DDBJ whole genome shotgun (WGS) entry which is preliminary data.</text>
</comment>
<dbReference type="EMBL" id="JADOGI010000046">
    <property type="protein sequence ID" value="MBF8187481.1"/>
    <property type="molecule type" value="Genomic_DNA"/>
</dbReference>
<evidence type="ECO:0000256" key="1">
    <source>
        <dbReference type="SAM" id="MobiDB-lite"/>
    </source>
</evidence>
<evidence type="ECO:0000313" key="3">
    <source>
        <dbReference type="Proteomes" id="UP000605361"/>
    </source>
</evidence>